<sequence length="141" mass="14867">MSSSAAFTVLCLAVMACMMAHGQFAPQLVPLSPPLVQMPARPYNFGYEFGDGQGMSQYRHESADGTGSVKGSYGYLDNIGVHRNVEYTAGADGFKAVIKSNEPGLSNHIAADAPYIVQLPPAAAVAQGLRPLRLVSAVPLK</sequence>
<feature type="chain" id="PRO_5043842606" evidence="2">
    <location>
        <begin position="23"/>
        <end position="141"/>
    </location>
</feature>
<dbReference type="PANTHER" id="PTHR10380">
    <property type="entry name" value="CUTICLE PROTEIN"/>
    <property type="match status" value="1"/>
</dbReference>
<evidence type="ECO:0000313" key="3">
    <source>
        <dbReference type="EMBL" id="GIY93630.1"/>
    </source>
</evidence>
<name>A0AAV4XI49_CAEEX</name>
<comment type="caution">
    <text evidence="3">The sequence shown here is derived from an EMBL/GenBank/DDBJ whole genome shotgun (WGS) entry which is preliminary data.</text>
</comment>
<organism evidence="3 4">
    <name type="scientific">Caerostris extrusa</name>
    <name type="common">Bark spider</name>
    <name type="synonym">Caerostris bankana</name>
    <dbReference type="NCBI Taxonomy" id="172846"/>
    <lineage>
        <taxon>Eukaryota</taxon>
        <taxon>Metazoa</taxon>
        <taxon>Ecdysozoa</taxon>
        <taxon>Arthropoda</taxon>
        <taxon>Chelicerata</taxon>
        <taxon>Arachnida</taxon>
        <taxon>Araneae</taxon>
        <taxon>Araneomorphae</taxon>
        <taxon>Entelegynae</taxon>
        <taxon>Araneoidea</taxon>
        <taxon>Araneidae</taxon>
        <taxon>Caerostris</taxon>
    </lineage>
</organism>
<feature type="signal peptide" evidence="2">
    <location>
        <begin position="1"/>
        <end position="22"/>
    </location>
</feature>
<accession>A0AAV4XI49</accession>
<dbReference type="EMBL" id="BPLR01000284">
    <property type="protein sequence ID" value="GIY93630.1"/>
    <property type="molecule type" value="Genomic_DNA"/>
</dbReference>
<dbReference type="Proteomes" id="UP001054945">
    <property type="component" value="Unassembled WGS sequence"/>
</dbReference>
<dbReference type="InterPro" id="IPR050468">
    <property type="entry name" value="Cuticle_Struct_Prot"/>
</dbReference>
<dbReference type="Pfam" id="PF00379">
    <property type="entry name" value="Chitin_bind_4"/>
    <property type="match status" value="1"/>
</dbReference>
<evidence type="ECO:0000256" key="2">
    <source>
        <dbReference type="SAM" id="SignalP"/>
    </source>
</evidence>
<proteinExistence type="predicted"/>
<dbReference type="PROSITE" id="PS51155">
    <property type="entry name" value="CHIT_BIND_RR_2"/>
    <property type="match status" value="1"/>
</dbReference>
<evidence type="ECO:0000256" key="1">
    <source>
        <dbReference type="PROSITE-ProRule" id="PRU00497"/>
    </source>
</evidence>
<dbReference type="InterPro" id="IPR000618">
    <property type="entry name" value="Insect_cuticle"/>
</dbReference>
<dbReference type="GO" id="GO:0062129">
    <property type="term" value="C:chitin-based extracellular matrix"/>
    <property type="evidence" value="ECO:0007669"/>
    <property type="project" value="TreeGrafter"/>
</dbReference>
<evidence type="ECO:0000313" key="4">
    <source>
        <dbReference type="Proteomes" id="UP001054945"/>
    </source>
</evidence>
<reference evidence="3 4" key="1">
    <citation type="submission" date="2021-06" db="EMBL/GenBank/DDBJ databases">
        <title>Caerostris extrusa draft genome.</title>
        <authorList>
            <person name="Kono N."/>
            <person name="Arakawa K."/>
        </authorList>
    </citation>
    <scope>NUCLEOTIDE SEQUENCE [LARGE SCALE GENOMIC DNA]</scope>
</reference>
<dbReference type="AlphaFoldDB" id="A0AAV4XI49"/>
<keyword evidence="1" id="KW-0193">Cuticle</keyword>
<gene>
    <name evidence="3" type="primary">AVEN_27929_1</name>
    <name evidence="3" type="ORF">CEXT_436191</name>
</gene>
<protein>
    <submittedName>
        <fullName evidence="3">Uncharacterized protein</fullName>
    </submittedName>
</protein>
<keyword evidence="4" id="KW-1185">Reference proteome</keyword>
<keyword evidence="2" id="KW-0732">Signal</keyword>
<dbReference type="GO" id="GO:0008010">
    <property type="term" value="F:structural constituent of chitin-based larval cuticle"/>
    <property type="evidence" value="ECO:0007669"/>
    <property type="project" value="TreeGrafter"/>
</dbReference>